<dbReference type="InterPro" id="IPR030191">
    <property type="entry name" value="CodB"/>
</dbReference>
<feature type="transmembrane region" description="Helical" evidence="6">
    <location>
        <begin position="259"/>
        <end position="280"/>
    </location>
</feature>
<feature type="transmembrane region" description="Helical" evidence="6">
    <location>
        <begin position="195"/>
        <end position="215"/>
    </location>
</feature>
<organism evidence="7 8">
    <name type="scientific">Pseudoflavonifractor capillosus ATCC 29799</name>
    <dbReference type="NCBI Taxonomy" id="411467"/>
    <lineage>
        <taxon>Bacteria</taxon>
        <taxon>Bacillati</taxon>
        <taxon>Bacillota</taxon>
        <taxon>Clostridia</taxon>
        <taxon>Eubacteriales</taxon>
        <taxon>Oscillospiraceae</taxon>
        <taxon>Pseudoflavonifractor</taxon>
    </lineage>
</organism>
<dbReference type="Pfam" id="PF02133">
    <property type="entry name" value="Transp_cyt_pur"/>
    <property type="match status" value="1"/>
</dbReference>
<comment type="caution">
    <text evidence="7">The sequence shown here is derived from an EMBL/GenBank/DDBJ whole genome shotgun (WGS) entry which is preliminary data.</text>
</comment>
<reference evidence="7 8" key="1">
    <citation type="submission" date="2007-04" db="EMBL/GenBank/DDBJ databases">
        <authorList>
            <person name="Fulton L."/>
            <person name="Clifton S."/>
            <person name="Fulton B."/>
            <person name="Xu J."/>
            <person name="Minx P."/>
            <person name="Pepin K.H."/>
            <person name="Johnson M."/>
            <person name="Thiruvilangam P."/>
            <person name="Bhonagiri V."/>
            <person name="Nash W.E."/>
            <person name="Mardis E.R."/>
            <person name="Wilson R.K."/>
        </authorList>
    </citation>
    <scope>NUCLEOTIDE SEQUENCE [LARGE SCALE GENOMIC DNA]</scope>
    <source>
        <strain evidence="7 8">ATCC 29799</strain>
    </source>
</reference>
<feature type="transmembrane region" description="Helical" evidence="6">
    <location>
        <begin position="333"/>
        <end position="356"/>
    </location>
</feature>
<dbReference type="Proteomes" id="UP000003639">
    <property type="component" value="Unassembled WGS sequence"/>
</dbReference>
<comment type="similarity">
    <text evidence="2">Belongs to the purine-cytosine permease (2.A.39) family.</text>
</comment>
<dbReference type="PANTHER" id="PTHR30569:SF0">
    <property type="entry name" value="CYTOSINE PERMEASE"/>
    <property type="match status" value="1"/>
</dbReference>
<keyword evidence="3 6" id="KW-0812">Transmembrane</keyword>
<dbReference type="EMBL" id="AAXG02000010">
    <property type="protein sequence ID" value="EDN00578.1"/>
    <property type="molecule type" value="Genomic_DNA"/>
</dbReference>
<gene>
    <name evidence="7" type="primary">codB</name>
    <name evidence="7" type="ORF">BACCAP_01344</name>
</gene>
<evidence type="ECO:0000256" key="1">
    <source>
        <dbReference type="ARBA" id="ARBA00004141"/>
    </source>
</evidence>
<evidence type="ECO:0000313" key="8">
    <source>
        <dbReference type="Proteomes" id="UP000003639"/>
    </source>
</evidence>
<dbReference type="AlphaFoldDB" id="A6NT15"/>
<feature type="transmembrane region" description="Helical" evidence="6">
    <location>
        <begin position="309"/>
        <end position="327"/>
    </location>
</feature>
<evidence type="ECO:0000256" key="3">
    <source>
        <dbReference type="ARBA" id="ARBA00022692"/>
    </source>
</evidence>
<dbReference type="eggNOG" id="COG1457">
    <property type="taxonomic scope" value="Bacteria"/>
</dbReference>
<keyword evidence="5 6" id="KW-0472">Membrane</keyword>
<dbReference type="GO" id="GO:0015209">
    <property type="term" value="F:cytosine transmembrane transporter activity"/>
    <property type="evidence" value="ECO:0007669"/>
    <property type="project" value="InterPro"/>
</dbReference>
<feature type="transmembrane region" description="Helical" evidence="6">
    <location>
        <begin position="20"/>
        <end position="41"/>
    </location>
</feature>
<reference evidence="7 8" key="2">
    <citation type="submission" date="2007-06" db="EMBL/GenBank/DDBJ databases">
        <title>Draft genome sequence of Pseudoflavonifractor capillosus ATCC 29799.</title>
        <authorList>
            <person name="Sudarsanam P."/>
            <person name="Ley R."/>
            <person name="Guruge J."/>
            <person name="Turnbaugh P.J."/>
            <person name="Mahowald M."/>
            <person name="Liep D."/>
            <person name="Gordon J."/>
        </authorList>
    </citation>
    <scope>NUCLEOTIDE SEQUENCE [LARGE SCALE GENOMIC DNA]</scope>
    <source>
        <strain evidence="7 8">ATCC 29799</strain>
    </source>
</reference>
<feature type="transmembrane region" description="Helical" evidence="6">
    <location>
        <begin position="157"/>
        <end position="175"/>
    </location>
</feature>
<dbReference type="STRING" id="411467.BACCAP_01344"/>
<protein>
    <submittedName>
        <fullName evidence="7">Cytosine permease</fullName>
    </submittedName>
</protein>
<evidence type="ECO:0000313" key="7">
    <source>
        <dbReference type="EMBL" id="EDN00578.1"/>
    </source>
</evidence>
<comment type="subcellular location">
    <subcellularLocation>
        <location evidence="1">Membrane</location>
        <topology evidence="1">Multi-pass membrane protein</topology>
    </subcellularLocation>
</comment>
<name>A6NT15_9FIRM</name>
<dbReference type="InterPro" id="IPR001248">
    <property type="entry name" value="Pur-cyt_permease"/>
</dbReference>
<evidence type="ECO:0000256" key="5">
    <source>
        <dbReference type="ARBA" id="ARBA00023136"/>
    </source>
</evidence>
<dbReference type="PANTHER" id="PTHR30569">
    <property type="entry name" value="CYTOSINE TRANSPORTER CODB"/>
    <property type="match status" value="1"/>
</dbReference>
<feature type="transmembrane region" description="Helical" evidence="6">
    <location>
        <begin position="368"/>
        <end position="386"/>
    </location>
</feature>
<dbReference type="GO" id="GO:0005886">
    <property type="term" value="C:plasma membrane"/>
    <property type="evidence" value="ECO:0007669"/>
    <property type="project" value="TreeGrafter"/>
</dbReference>
<keyword evidence="8" id="KW-1185">Reference proteome</keyword>
<evidence type="ECO:0000256" key="6">
    <source>
        <dbReference type="SAM" id="Phobius"/>
    </source>
</evidence>
<feature type="transmembrane region" description="Helical" evidence="6">
    <location>
        <begin position="227"/>
        <end position="253"/>
    </location>
</feature>
<sequence length="429" mass="45963">MNDEKEFLSTPVPMKERRSFTSVGFVWVGWCISVSAFLTGGNIAKGSSFSQTVFSILLANLILAVIGTLCGLVGYRTGLTTYSAMKMIFGRKGSTIVNVVNGISLMSFIGVLMASFATYLKQLYPSFPSTLALILFACCITLSSINGMKGLSILSNIAAPLLWALLALCLVLTLVNHGGFAPVLAWVPEQGNEISFMAAMSLAIATWVGGAGKTADLTRFSKKKSHIVGGAILGYIAGSGLFELIAAICAISSGESNIVIVMARFGLIIPAVIILTLALWTTTDNNIYSASLAFGDMSEILGLKIPRKVWVVVNVLIALVVSMTGVASDFSSFLSFFGTIAGPFAGIMLAHFYLVCRPGAKKYFVPENFSVPGFVGWILSFALSNVLHFNTFYAVISGIVIYFLSAMLFNKVIKLQQKGVEFEIPEVEQ</sequence>
<evidence type="ECO:0000256" key="2">
    <source>
        <dbReference type="ARBA" id="ARBA00008974"/>
    </source>
</evidence>
<feature type="transmembrane region" description="Helical" evidence="6">
    <location>
        <begin position="96"/>
        <end position="120"/>
    </location>
</feature>
<proteinExistence type="inferred from homology"/>
<dbReference type="Gene3D" id="1.10.4160.10">
    <property type="entry name" value="Hydantoin permease"/>
    <property type="match status" value="1"/>
</dbReference>
<dbReference type="OrthoDB" id="9787279at2"/>
<dbReference type="RefSeq" id="WP_006571892.1">
    <property type="nucleotide sequence ID" value="NZ_AAXG02000010.1"/>
</dbReference>
<feature type="transmembrane region" description="Helical" evidence="6">
    <location>
        <begin position="392"/>
        <end position="409"/>
    </location>
</feature>
<feature type="transmembrane region" description="Helical" evidence="6">
    <location>
        <begin position="126"/>
        <end position="145"/>
    </location>
</feature>
<accession>A6NT15</accession>
<keyword evidence="4 6" id="KW-1133">Transmembrane helix</keyword>
<evidence type="ECO:0000256" key="4">
    <source>
        <dbReference type="ARBA" id="ARBA00022989"/>
    </source>
</evidence>
<feature type="transmembrane region" description="Helical" evidence="6">
    <location>
        <begin position="53"/>
        <end position="75"/>
    </location>
</feature>